<dbReference type="InterPro" id="IPR013216">
    <property type="entry name" value="Methyltransf_11"/>
</dbReference>
<dbReference type="GO" id="GO:0032259">
    <property type="term" value="P:methylation"/>
    <property type="evidence" value="ECO:0007669"/>
    <property type="project" value="UniProtKB-KW"/>
</dbReference>
<comment type="caution">
    <text evidence="3">The sequence shown here is derived from an EMBL/GenBank/DDBJ whole genome shotgun (WGS) entry which is preliminary data.</text>
</comment>
<dbReference type="AlphaFoldDB" id="A0A0G0K595"/>
<dbReference type="EMBL" id="LBTR01000029">
    <property type="protein sequence ID" value="KKQ44259.1"/>
    <property type="molecule type" value="Genomic_DNA"/>
</dbReference>
<dbReference type="InterPro" id="IPR029063">
    <property type="entry name" value="SAM-dependent_MTases_sf"/>
</dbReference>
<keyword evidence="1" id="KW-0812">Transmembrane</keyword>
<keyword evidence="3" id="KW-0808">Transferase</keyword>
<keyword evidence="3" id="KW-0489">Methyltransferase</keyword>
<keyword evidence="1" id="KW-1133">Transmembrane helix</keyword>
<accession>A0A0G0K595</accession>
<reference evidence="3 4" key="1">
    <citation type="journal article" date="2015" name="Nature">
        <title>rRNA introns, odd ribosomes, and small enigmatic genomes across a large radiation of phyla.</title>
        <authorList>
            <person name="Brown C.T."/>
            <person name="Hug L.A."/>
            <person name="Thomas B.C."/>
            <person name="Sharon I."/>
            <person name="Castelle C.J."/>
            <person name="Singh A."/>
            <person name="Wilkins M.J."/>
            <person name="Williams K.H."/>
            <person name="Banfield J.F."/>
        </authorList>
    </citation>
    <scope>NUCLEOTIDE SEQUENCE [LARGE SCALE GENOMIC DNA]</scope>
</reference>
<protein>
    <submittedName>
        <fullName evidence="3">Methyltransferase type 11</fullName>
    </submittedName>
</protein>
<gene>
    <name evidence="3" type="ORF">US62_C0029G0015</name>
</gene>
<sequence>MSKPVKNIPYSTFLDKIKLWLDSRVEPICKVIYKNADNILDVACGQGYPMRLIRLRMKPKKIVGVDLFKKYIEEAKESGLHDEYVFSDVRNLPFKPNSFDVVLASQIIEHLRDKDADKFIMDLERIAKRQVIIATPIGEMFHPAVDNNKLQLHLSCYYPEDFIKRGYKVVKYGRKSLLGDHGLVHNVPDGIFRKFLFLFNIIISPLYYLLPQLADYYFVAYKDVSKIK</sequence>
<evidence type="ECO:0000313" key="4">
    <source>
        <dbReference type="Proteomes" id="UP000034603"/>
    </source>
</evidence>
<evidence type="ECO:0000256" key="1">
    <source>
        <dbReference type="SAM" id="Phobius"/>
    </source>
</evidence>
<dbReference type="SUPFAM" id="SSF53335">
    <property type="entry name" value="S-adenosyl-L-methionine-dependent methyltransferases"/>
    <property type="match status" value="1"/>
</dbReference>
<dbReference type="Gene3D" id="3.40.50.150">
    <property type="entry name" value="Vaccinia Virus protein VP39"/>
    <property type="match status" value="1"/>
</dbReference>
<dbReference type="GO" id="GO:0008757">
    <property type="term" value="F:S-adenosylmethionine-dependent methyltransferase activity"/>
    <property type="evidence" value="ECO:0007669"/>
    <property type="project" value="InterPro"/>
</dbReference>
<dbReference type="Pfam" id="PF08241">
    <property type="entry name" value="Methyltransf_11"/>
    <property type="match status" value="1"/>
</dbReference>
<proteinExistence type="predicted"/>
<feature type="domain" description="Methyltransferase type 11" evidence="2">
    <location>
        <begin position="40"/>
        <end position="131"/>
    </location>
</feature>
<keyword evidence="1" id="KW-0472">Membrane</keyword>
<feature type="transmembrane region" description="Helical" evidence="1">
    <location>
        <begin position="191"/>
        <end position="210"/>
    </location>
</feature>
<evidence type="ECO:0000313" key="3">
    <source>
        <dbReference type="EMBL" id="KKQ44259.1"/>
    </source>
</evidence>
<dbReference type="Proteomes" id="UP000034603">
    <property type="component" value="Unassembled WGS sequence"/>
</dbReference>
<name>A0A0G0K595_9BACT</name>
<evidence type="ECO:0000259" key="2">
    <source>
        <dbReference type="Pfam" id="PF08241"/>
    </source>
</evidence>
<dbReference type="CDD" id="cd02440">
    <property type="entry name" value="AdoMet_MTases"/>
    <property type="match status" value="1"/>
</dbReference>
<organism evidence="3 4">
    <name type="scientific">Candidatus Woesebacteria bacterium GW2011_GWA1_37_8</name>
    <dbReference type="NCBI Taxonomy" id="1618546"/>
    <lineage>
        <taxon>Bacteria</taxon>
        <taxon>Candidatus Woeseibacteriota</taxon>
    </lineage>
</organism>